<accession>A0A8B7YC92</accession>
<dbReference type="PANTHER" id="PTHR21301:SF11">
    <property type="entry name" value="GIY-YIG DOMAIN-CONTAINING PROTEIN"/>
    <property type="match status" value="1"/>
</dbReference>
<feature type="region of interest" description="Disordered" evidence="1">
    <location>
        <begin position="224"/>
        <end position="247"/>
    </location>
</feature>
<sequence>MVSFDVVSLFTCVPTSDTSTIASDRLQADTSLKDRTDLTPNQLQDLLTTCVDSASFQWRDKFYEQTAATSMGSPISPILAGIFMEECEQTAIATADHRPKIWLRYVDDTFVIWEHRQDNLQLFMDHLIVLHSSIQFTMEQERNGSISFLDVEVSRRKDGSLARRVYLKPTHTDRYLNSASFHHPKIKSSVNRALIRRAYNICDQEHLHKELHHISTALQRHGYQPKQIKTQDQVPLPAVGSPIPKAN</sequence>
<dbReference type="CDD" id="cd00304">
    <property type="entry name" value="RT_like"/>
    <property type="match status" value="1"/>
</dbReference>
<evidence type="ECO:0000313" key="3">
    <source>
        <dbReference type="Proteomes" id="UP000694845"/>
    </source>
</evidence>
<dbReference type="AlphaFoldDB" id="A0A8B7YC92"/>
<protein>
    <submittedName>
        <fullName evidence="4">Uncharacterized protein LOC110979033</fullName>
    </submittedName>
</protein>
<dbReference type="OMA" id="WPNGREN"/>
<dbReference type="Proteomes" id="UP000694845">
    <property type="component" value="Unplaced"/>
</dbReference>
<dbReference type="KEGG" id="aplc:110979033"/>
<dbReference type="OrthoDB" id="10018421at2759"/>
<dbReference type="InterPro" id="IPR058912">
    <property type="entry name" value="HTH_animal"/>
</dbReference>
<gene>
    <name evidence="4" type="primary">LOC110979033</name>
</gene>
<evidence type="ECO:0000259" key="2">
    <source>
        <dbReference type="PROSITE" id="PS50878"/>
    </source>
</evidence>
<dbReference type="Pfam" id="PF00078">
    <property type="entry name" value="RVT_1"/>
    <property type="match status" value="1"/>
</dbReference>
<dbReference type="InterPro" id="IPR000477">
    <property type="entry name" value="RT_dom"/>
</dbReference>
<dbReference type="PANTHER" id="PTHR21301">
    <property type="entry name" value="REVERSE TRANSCRIPTASE"/>
    <property type="match status" value="1"/>
</dbReference>
<dbReference type="RefSeq" id="XP_022090187.1">
    <property type="nucleotide sequence ID" value="XM_022234495.1"/>
</dbReference>
<organism evidence="3 4">
    <name type="scientific">Acanthaster planci</name>
    <name type="common">Crown-of-thorns starfish</name>
    <dbReference type="NCBI Taxonomy" id="133434"/>
    <lineage>
        <taxon>Eukaryota</taxon>
        <taxon>Metazoa</taxon>
        <taxon>Echinodermata</taxon>
        <taxon>Eleutherozoa</taxon>
        <taxon>Asterozoa</taxon>
        <taxon>Asteroidea</taxon>
        <taxon>Valvatacea</taxon>
        <taxon>Valvatida</taxon>
        <taxon>Acanthasteridae</taxon>
        <taxon>Acanthaster</taxon>
    </lineage>
</organism>
<reference evidence="4" key="1">
    <citation type="submission" date="2025-08" db="UniProtKB">
        <authorList>
            <consortium name="RefSeq"/>
        </authorList>
    </citation>
    <scope>IDENTIFICATION</scope>
</reference>
<dbReference type="PROSITE" id="PS50878">
    <property type="entry name" value="RT_POL"/>
    <property type="match status" value="1"/>
</dbReference>
<evidence type="ECO:0000256" key="1">
    <source>
        <dbReference type="SAM" id="MobiDB-lite"/>
    </source>
</evidence>
<evidence type="ECO:0000313" key="4">
    <source>
        <dbReference type="RefSeq" id="XP_022090187.1"/>
    </source>
</evidence>
<keyword evidence="3" id="KW-1185">Reference proteome</keyword>
<dbReference type="Pfam" id="PF26215">
    <property type="entry name" value="HTH_animal"/>
    <property type="match status" value="1"/>
</dbReference>
<dbReference type="GeneID" id="110979033"/>
<proteinExistence type="predicted"/>
<name>A0A8B7YC92_ACAPL</name>
<feature type="domain" description="Reverse transcriptase" evidence="2">
    <location>
        <begin position="1"/>
        <end position="162"/>
    </location>
</feature>